<dbReference type="Proteomes" id="UP000678393">
    <property type="component" value="Unassembled WGS sequence"/>
</dbReference>
<name>A0A8S3ZJF4_9EUPU</name>
<dbReference type="AlphaFoldDB" id="A0A8S3ZJF4"/>
<organism evidence="1 2">
    <name type="scientific">Candidula unifasciata</name>
    <dbReference type="NCBI Taxonomy" id="100452"/>
    <lineage>
        <taxon>Eukaryota</taxon>
        <taxon>Metazoa</taxon>
        <taxon>Spiralia</taxon>
        <taxon>Lophotrochozoa</taxon>
        <taxon>Mollusca</taxon>
        <taxon>Gastropoda</taxon>
        <taxon>Heterobranchia</taxon>
        <taxon>Euthyneura</taxon>
        <taxon>Panpulmonata</taxon>
        <taxon>Eupulmonata</taxon>
        <taxon>Stylommatophora</taxon>
        <taxon>Helicina</taxon>
        <taxon>Helicoidea</taxon>
        <taxon>Geomitridae</taxon>
        <taxon>Candidula</taxon>
    </lineage>
</organism>
<dbReference type="OrthoDB" id="308861at2759"/>
<evidence type="ECO:0000313" key="2">
    <source>
        <dbReference type="Proteomes" id="UP000678393"/>
    </source>
</evidence>
<gene>
    <name evidence="1" type="ORF">CUNI_LOCUS15171</name>
</gene>
<dbReference type="EMBL" id="CAJHNH020003583">
    <property type="protein sequence ID" value="CAG5129613.1"/>
    <property type="molecule type" value="Genomic_DNA"/>
</dbReference>
<accession>A0A8S3ZJF4</accession>
<evidence type="ECO:0000313" key="1">
    <source>
        <dbReference type="EMBL" id="CAG5129613.1"/>
    </source>
</evidence>
<feature type="non-terminal residue" evidence="1">
    <location>
        <position position="1"/>
    </location>
</feature>
<keyword evidence="2" id="KW-1185">Reference proteome</keyword>
<reference evidence="1" key="1">
    <citation type="submission" date="2021-04" db="EMBL/GenBank/DDBJ databases">
        <authorList>
            <consortium name="Molecular Ecology Group"/>
        </authorList>
    </citation>
    <scope>NUCLEOTIDE SEQUENCE</scope>
</reference>
<comment type="caution">
    <text evidence="1">The sequence shown here is derived from an EMBL/GenBank/DDBJ whole genome shotgun (WGS) entry which is preliminary data.</text>
</comment>
<proteinExistence type="predicted"/>
<protein>
    <submittedName>
        <fullName evidence="1">Uncharacterized protein</fullName>
    </submittedName>
</protein>
<sequence length="66" mass="7766">DLQEVSEYEQQVGLVILDPSRRESNHPFSTHTAHTLSPRYNEIFNKKSRLVMRMLEIRIGTELLLQ</sequence>
<feature type="non-terminal residue" evidence="1">
    <location>
        <position position="66"/>
    </location>
</feature>